<sequence length="869" mass="98892">MKVEESLNVIFNESSPPTKLSPLVHDDVGEEEAIENNTKIVNINNEKAESIEVDEVVNIKEYKNQPKDVNEALGDESWVVAMQQELNQFAANDVWDLVPLPMSQTVIETQWTFRNKLDENSIVSRNKARLVAQGYNQQKDKMATLSEHMIAIGAKNYPLMLKKSMYDSWPSHMWLYIKEKNGRIMLDLINNGPLVYLTIEEDGHIRTKKYSKLNELEQLQDDYDVQATNIILHGLPPDVYSLVNHHEDKMLLVKAQESGHVLDEEQLAFLADPGIIEAQATQQIIPLNSAFHTKDDAYDSNCDDVSSTKAILMVNLSSYDLDVLSESNSISKTSVKSLVRIKAPIELPKRKVWKPTGKVFSKIRYRWKPLGRIFTIVGNMCPLTWFASTKMVPLKETTIKLVITPTPELKVYSRKPKATRYVGSSSKTKIIEYKTSNIKEANQSCGSIVSNVPSSSLIDFSEDLGKLKPKANIGIFVGYALAKTPMFDEYFNLLHSVDPQVPTVVAPEPADSTSTPSSTTIDQDAPSASTSQTPKETPYLVIHHVVKEADHDIKVAHMDNDPYFCLPILEPSFESSSSRVVTQNNIEAMQEELNEFERLEARLVARGYRQEERINFEEYFAPVARFDAIRIFITFVAHMNMIVYQMDMKTTFLNGILREEVYVSQLDRSSSKEPLIQHYSSGQKVNTSYCPRGIFLNQSKYALESLKKYGMEICDPVDTPMVEKCKLDEDPQGKAVDLTSSIPDLVFVTRSQLTDYGLAFNKIPLYYDIKSVIILCCNNVQHTRSKHIDIRYHFIKEQVENGVFKLYFIGTEYQLADIFTKALGRERHELLINKLGMQSMSPETLKSWQTKRKNNGGKLFAYPPYHMYI</sequence>
<organism evidence="4">
    <name type="scientific">Tanacetum cinerariifolium</name>
    <name type="common">Dalmatian daisy</name>
    <name type="synonym">Chrysanthemum cinerariifolium</name>
    <dbReference type="NCBI Taxonomy" id="118510"/>
    <lineage>
        <taxon>Eukaryota</taxon>
        <taxon>Viridiplantae</taxon>
        <taxon>Streptophyta</taxon>
        <taxon>Embryophyta</taxon>
        <taxon>Tracheophyta</taxon>
        <taxon>Spermatophyta</taxon>
        <taxon>Magnoliopsida</taxon>
        <taxon>eudicotyledons</taxon>
        <taxon>Gunneridae</taxon>
        <taxon>Pentapetalae</taxon>
        <taxon>asterids</taxon>
        <taxon>campanulids</taxon>
        <taxon>Asterales</taxon>
        <taxon>Asteraceae</taxon>
        <taxon>Asteroideae</taxon>
        <taxon>Anthemideae</taxon>
        <taxon>Anthemidinae</taxon>
        <taxon>Tanacetum</taxon>
    </lineage>
</organism>
<gene>
    <name evidence="4" type="ORF">Tci_021810</name>
</gene>
<feature type="coiled-coil region" evidence="1">
    <location>
        <begin position="579"/>
        <end position="606"/>
    </location>
</feature>
<comment type="caution">
    <text evidence="4">The sequence shown here is derived from an EMBL/GenBank/DDBJ whole genome shotgun (WGS) entry which is preliminary data.</text>
</comment>
<feature type="domain" description="Reverse transcriptase Ty1/copia-type" evidence="3">
    <location>
        <begin position="597"/>
        <end position="665"/>
    </location>
</feature>
<protein>
    <submittedName>
        <fullName evidence="4">Retrotransposon protein, putative, unclassified</fullName>
    </submittedName>
</protein>
<keyword evidence="1" id="KW-0175">Coiled coil</keyword>
<evidence type="ECO:0000256" key="1">
    <source>
        <dbReference type="SAM" id="Coils"/>
    </source>
</evidence>
<evidence type="ECO:0000313" key="4">
    <source>
        <dbReference type="EMBL" id="GEU49832.1"/>
    </source>
</evidence>
<dbReference type="Pfam" id="PF07727">
    <property type="entry name" value="RVT_2"/>
    <property type="match status" value="2"/>
</dbReference>
<dbReference type="CDD" id="cd09272">
    <property type="entry name" value="RNase_HI_RT_Ty1"/>
    <property type="match status" value="1"/>
</dbReference>
<evidence type="ECO:0000259" key="3">
    <source>
        <dbReference type="Pfam" id="PF07727"/>
    </source>
</evidence>
<name>A0A6L2KMJ6_TANCI</name>
<dbReference type="InterPro" id="IPR013103">
    <property type="entry name" value="RVT_2"/>
</dbReference>
<evidence type="ECO:0000256" key="2">
    <source>
        <dbReference type="SAM" id="MobiDB-lite"/>
    </source>
</evidence>
<proteinExistence type="predicted"/>
<accession>A0A6L2KMJ6</accession>
<dbReference type="AlphaFoldDB" id="A0A6L2KMJ6"/>
<reference evidence="4" key="1">
    <citation type="journal article" date="2019" name="Sci. Rep.">
        <title>Draft genome of Tanacetum cinerariifolium, the natural source of mosquito coil.</title>
        <authorList>
            <person name="Yamashiro T."/>
            <person name="Shiraishi A."/>
            <person name="Satake H."/>
            <person name="Nakayama K."/>
        </authorList>
    </citation>
    <scope>NUCLEOTIDE SEQUENCE</scope>
</reference>
<feature type="region of interest" description="Disordered" evidence="2">
    <location>
        <begin position="504"/>
        <end position="534"/>
    </location>
</feature>
<dbReference type="EMBL" id="BKCJ010002622">
    <property type="protein sequence ID" value="GEU49832.1"/>
    <property type="molecule type" value="Genomic_DNA"/>
</dbReference>
<feature type="domain" description="Reverse transcriptase Ty1/copia-type" evidence="3">
    <location>
        <begin position="92"/>
        <end position="140"/>
    </location>
</feature>